<dbReference type="Proteomes" id="UP000239649">
    <property type="component" value="Unassembled WGS sequence"/>
</dbReference>
<proteinExistence type="predicted"/>
<evidence type="ECO:0000259" key="10">
    <source>
        <dbReference type="PROSITE" id="PS50836"/>
    </source>
</evidence>
<keyword evidence="2" id="KW-0813">Transport</keyword>
<dbReference type="Pfam" id="PF01764">
    <property type="entry name" value="Lipase_3"/>
    <property type="match status" value="1"/>
</dbReference>
<keyword evidence="9" id="KW-0732">Signal</keyword>
<dbReference type="InterPro" id="IPR029058">
    <property type="entry name" value="AB_hydrolase_fold"/>
</dbReference>
<evidence type="ECO:0000313" key="13">
    <source>
        <dbReference type="Proteomes" id="UP000239649"/>
    </source>
</evidence>
<keyword evidence="4" id="KW-0249">Electron transport</keyword>
<evidence type="ECO:0000313" key="12">
    <source>
        <dbReference type="EMBL" id="PSC69353.1"/>
    </source>
</evidence>
<feature type="chain" id="PRO_5015121271" evidence="9">
    <location>
        <begin position="27"/>
        <end position="1353"/>
    </location>
</feature>
<dbReference type="GO" id="GO:0006629">
    <property type="term" value="P:lipid metabolic process"/>
    <property type="evidence" value="ECO:0007669"/>
    <property type="project" value="InterPro"/>
</dbReference>
<dbReference type="Pfam" id="PF03188">
    <property type="entry name" value="Cytochrom_B561"/>
    <property type="match status" value="1"/>
</dbReference>
<feature type="region of interest" description="Disordered" evidence="7">
    <location>
        <begin position="556"/>
        <end position="591"/>
    </location>
</feature>
<feature type="transmembrane region" description="Helical" evidence="8">
    <location>
        <begin position="463"/>
        <end position="480"/>
    </location>
</feature>
<name>A0A2P6V5J0_9CHLO</name>
<reference evidence="12 13" key="1">
    <citation type="journal article" date="2018" name="Plant J.">
        <title>Genome sequences of Chlorella sorokiniana UTEX 1602 and Micractinium conductrix SAG 241.80: implications to maltose excretion by a green alga.</title>
        <authorList>
            <person name="Arriola M.B."/>
            <person name="Velmurugan N."/>
            <person name="Zhang Y."/>
            <person name="Plunkett M.H."/>
            <person name="Hondzo H."/>
            <person name="Barney B.M."/>
        </authorList>
    </citation>
    <scope>NUCLEOTIDE SEQUENCE [LARGE SCALE GENOMIC DNA]</scope>
    <source>
        <strain evidence="12 13">SAG 241.80</strain>
    </source>
</reference>
<dbReference type="Gene3D" id="1.20.120.1770">
    <property type="match status" value="1"/>
</dbReference>
<evidence type="ECO:0000256" key="3">
    <source>
        <dbReference type="ARBA" id="ARBA00022692"/>
    </source>
</evidence>
<keyword evidence="13" id="KW-1185">Reference proteome</keyword>
<comment type="subcellular location">
    <subcellularLocation>
        <location evidence="1">Membrane</location>
    </subcellularLocation>
</comment>
<dbReference type="InterPro" id="IPR043367">
    <property type="entry name" value="PLIP1/2/3"/>
</dbReference>
<feature type="transmembrane region" description="Helical" evidence="8">
    <location>
        <begin position="390"/>
        <end position="410"/>
    </location>
</feature>
<evidence type="ECO:0000256" key="1">
    <source>
        <dbReference type="ARBA" id="ARBA00004370"/>
    </source>
</evidence>
<dbReference type="CDD" id="cd00519">
    <property type="entry name" value="Lipase_3"/>
    <property type="match status" value="1"/>
</dbReference>
<feature type="compositionally biased region" description="Gly residues" evidence="7">
    <location>
        <begin position="556"/>
        <end position="568"/>
    </location>
</feature>
<evidence type="ECO:0000256" key="2">
    <source>
        <dbReference type="ARBA" id="ARBA00022448"/>
    </source>
</evidence>
<evidence type="ECO:0000256" key="8">
    <source>
        <dbReference type="SAM" id="Phobius"/>
    </source>
</evidence>
<evidence type="ECO:0000256" key="6">
    <source>
        <dbReference type="ARBA" id="ARBA00023136"/>
    </source>
</evidence>
<dbReference type="PROSITE" id="PS50939">
    <property type="entry name" value="CYTOCHROME_B561"/>
    <property type="match status" value="1"/>
</dbReference>
<dbReference type="SUPFAM" id="SSF53474">
    <property type="entry name" value="alpha/beta-Hydrolases"/>
    <property type="match status" value="1"/>
</dbReference>
<feature type="domain" description="Cytochrome b561" evidence="11">
    <location>
        <begin position="353"/>
        <end position="550"/>
    </location>
</feature>
<feature type="signal peptide" evidence="9">
    <location>
        <begin position="1"/>
        <end position="26"/>
    </location>
</feature>
<evidence type="ECO:0000256" key="4">
    <source>
        <dbReference type="ARBA" id="ARBA00022982"/>
    </source>
</evidence>
<protein>
    <submittedName>
        <fullName evidence="12">Alpha beta-hydrolase isoform A</fullName>
    </submittedName>
</protein>
<evidence type="ECO:0000256" key="5">
    <source>
        <dbReference type="ARBA" id="ARBA00022989"/>
    </source>
</evidence>
<feature type="domain" description="DOMON" evidence="10">
    <location>
        <begin position="242"/>
        <end position="372"/>
    </location>
</feature>
<keyword evidence="5 8" id="KW-1133">Transmembrane helix</keyword>
<evidence type="ECO:0000256" key="7">
    <source>
        <dbReference type="SAM" id="MobiDB-lite"/>
    </source>
</evidence>
<dbReference type="GO" id="GO:0008970">
    <property type="term" value="F:phospholipase A1 activity"/>
    <property type="evidence" value="ECO:0007669"/>
    <property type="project" value="InterPro"/>
</dbReference>
<dbReference type="EMBL" id="LHPF02000027">
    <property type="protein sequence ID" value="PSC69353.1"/>
    <property type="molecule type" value="Genomic_DNA"/>
</dbReference>
<organism evidence="12 13">
    <name type="scientific">Micractinium conductrix</name>
    <dbReference type="NCBI Taxonomy" id="554055"/>
    <lineage>
        <taxon>Eukaryota</taxon>
        <taxon>Viridiplantae</taxon>
        <taxon>Chlorophyta</taxon>
        <taxon>core chlorophytes</taxon>
        <taxon>Trebouxiophyceae</taxon>
        <taxon>Chlorellales</taxon>
        <taxon>Chlorellaceae</taxon>
        <taxon>Chlorella clade</taxon>
        <taxon>Micractinium</taxon>
    </lineage>
</organism>
<feature type="region of interest" description="Disordered" evidence="7">
    <location>
        <begin position="1303"/>
        <end position="1353"/>
    </location>
</feature>
<feature type="transmembrane region" description="Helical" evidence="8">
    <location>
        <begin position="524"/>
        <end position="546"/>
    </location>
</feature>
<evidence type="ECO:0000256" key="9">
    <source>
        <dbReference type="SAM" id="SignalP"/>
    </source>
</evidence>
<keyword evidence="6 8" id="KW-0472">Membrane</keyword>
<evidence type="ECO:0000259" key="11">
    <source>
        <dbReference type="PROSITE" id="PS50939"/>
    </source>
</evidence>
<dbReference type="InterPro" id="IPR005018">
    <property type="entry name" value="DOMON_domain"/>
</dbReference>
<dbReference type="InterPro" id="IPR002921">
    <property type="entry name" value="Fungal_lipase-type"/>
</dbReference>
<dbReference type="OrthoDB" id="511341at2759"/>
<accession>A0A2P6V5J0</accession>
<gene>
    <name evidence="12" type="ORF">C2E20_7149</name>
</gene>
<feature type="transmembrane region" description="Helical" evidence="8">
    <location>
        <begin position="422"/>
        <end position="443"/>
    </location>
</feature>
<keyword evidence="3 8" id="KW-0812">Transmembrane</keyword>
<comment type="caution">
    <text evidence="12">The sequence shown here is derived from an EMBL/GenBank/DDBJ whole genome shotgun (WGS) entry which is preliminary data.</text>
</comment>
<dbReference type="Gene3D" id="3.40.50.1820">
    <property type="entry name" value="alpha/beta hydrolase"/>
    <property type="match status" value="1"/>
</dbReference>
<sequence>MKAPSLRLGPLAWAAFALQWAAIAAGATLEPSEGLQVAGMVAEVADGVAALKHCRVPGAEVAEVRFVPHPGEGSDAAVAERNGLIADPTAAPLLLGWQQHWDPGGAAFSIVATLPPASAPAAMVVRCERCGAYSGSLGAAALQAPESASGGTVVFVLRGGRLPVGRSAGEGGSRSGGDDQTRLHAGSGHLATGAAPHLLHGRAMQQLLAPASEAASACPTTLSLGGNTLEFAACTPVEGIGKDYELLWSLAPPGGGATRTLTLGLRAAEGGWVGLGFPAEPGRMLGATAMILKTCPACSAGANISDYFLAARSPSAVKPPGRLPVELDAAAVDNPAFPVIVAAGFLDSDEPQGGNLQYHANRGATTIDFAAGTSGGVTGDSAEVKRLKNAHAWLMVTGWGILIPIGILTARHAKRWDPLWFHVHRAVQVLGLSCALAGFIIIFSAVEQATGSSVSSYTVHRRLGISAMSLGLFQLTALLFRPHKGEKLRPYWEFVHHWVGRAAAVVATANIYEGIINVKHVGMWATVVYSIWFSAVVLLGLGLDALKLLRGRRGRGGGGDAEQAGVGGAAEPNGSAGGEGKSSGSSGEVRGGSCGDVLRATLMSALRWETPRTGSVDELVEETAAQADALDDERKVAGAGATPPGPLPDIRAFLRPVGVMEARYVRVLSSLCALTYHLDNLTPSSLLRRHRLKLVSTSKVCDMRLREPRRSADEIAAEGDAMAAHPALVAAAQAAIATGAERALATPSPAMAAVARVAPLATASVVGSPGKAALKGAAPAAAVARGAAVGSAGAEEVPGLSPVDRVTASLAAAAAAASAAAAGAYSAAVPYAGPLANNITAFTVSALTLPPVRSVAAQLQSAAAAGHSSALATVATVAAALEASWSGQSNRLPKECQSPTEWFIADDTASHTRFFVIQGSDNLDHWRVNLTFDPVAWEDPALGLKVHRGVYEAANQLYDRFLPLVQDHLASSPFAKVAFTGHSLGGSLGTLLMLMFVRRGVLPRSAVSPVYTFGAPAIFCEGGAGGACDCGAPPGVAPAGDEQPQHEAGACSAAAGTAGHSGVLGLLDLPEGAIRNVLMHKDIVPRAFACDYSLVADLLRRVSDSFKDHACLNSSRTVMFDFIGQVLVLQPPAEASYVDGEGLHPLLPPTAGLYLLRQPPALSSVGATLRADADFVQAAVANAISNLPASTAAATPGSGVVTGKQAQAALVKQLPGRQVSSAREAVWALMNAPHPLDILADPGAYGDLGAISRYHNPDNYTRALGGALRARGAWRRLAARAGETGMRYFAPVLDRSQLRASAGALPEGAASPAADGTPLLPPQAADRRSAVGGKQSLLVRMSPRRSGSAGQLA</sequence>
<dbReference type="SMART" id="SM00665">
    <property type="entry name" value="B561"/>
    <property type="match status" value="1"/>
</dbReference>
<dbReference type="CDD" id="cd08760">
    <property type="entry name" value="Cyt_b561_FRRS1_like"/>
    <property type="match status" value="1"/>
</dbReference>
<dbReference type="InterPro" id="IPR006593">
    <property type="entry name" value="Cyt_b561/ferric_Rdtase_TM"/>
</dbReference>
<dbReference type="PANTHER" id="PTHR46483:SF4">
    <property type="entry name" value="PHOSPHOLIPASE A1 PLIP2, CHLOROPLASTIC"/>
    <property type="match status" value="1"/>
</dbReference>
<dbReference type="PANTHER" id="PTHR46483">
    <property type="entry name" value="PHOSPHOLIPASE A1 PLIP2, CHLOROPLASTIC"/>
    <property type="match status" value="1"/>
</dbReference>
<dbReference type="PROSITE" id="PS50836">
    <property type="entry name" value="DOMON"/>
    <property type="match status" value="1"/>
</dbReference>
<dbReference type="GO" id="GO:0016020">
    <property type="term" value="C:membrane"/>
    <property type="evidence" value="ECO:0007669"/>
    <property type="project" value="UniProtKB-SubCell"/>
</dbReference>